<evidence type="ECO:0000256" key="4">
    <source>
        <dbReference type="ARBA" id="ARBA00023002"/>
    </source>
</evidence>
<dbReference type="OrthoDB" id="48317at2759"/>
<evidence type="ECO:0000256" key="1">
    <source>
        <dbReference type="ARBA" id="ARBA00008072"/>
    </source>
</evidence>
<keyword evidence="7" id="KW-1185">Reference proteome</keyword>
<dbReference type="SUPFAM" id="SSF51735">
    <property type="entry name" value="NAD(P)-binding Rossmann-fold domains"/>
    <property type="match status" value="1"/>
</dbReference>
<protein>
    <recommendedName>
        <fullName evidence="5">Enoyl reductase (ER) domain-containing protein</fullName>
    </recommendedName>
</protein>
<dbReference type="Pfam" id="PF08240">
    <property type="entry name" value="ADH_N"/>
    <property type="match status" value="1"/>
</dbReference>
<dbReference type="PANTHER" id="PTHR45348">
    <property type="entry name" value="HYPOTHETICAL OXIDOREDUCTASE (EUROFUNG)"/>
    <property type="match status" value="1"/>
</dbReference>
<dbReference type="Gene3D" id="3.90.180.10">
    <property type="entry name" value="Medium-chain alcohol dehydrogenases, catalytic domain"/>
    <property type="match status" value="1"/>
</dbReference>
<reference evidence="6 7" key="1">
    <citation type="journal article" date="2015" name="BMC Genomics">
        <title>Gene expression during zombie ant biting behavior reflects the complexity underlying fungal parasitic behavioral manipulation.</title>
        <authorList>
            <person name="de Bekker C."/>
            <person name="Ohm R.A."/>
            <person name="Loreto R.G."/>
            <person name="Sebastian A."/>
            <person name="Albert I."/>
            <person name="Merrow M."/>
            <person name="Brachmann A."/>
            <person name="Hughes D.P."/>
        </authorList>
    </citation>
    <scope>NUCLEOTIDE SEQUENCE [LARGE SCALE GENOMIC DNA]</scope>
    <source>
        <strain evidence="6 7">SC16a</strain>
    </source>
</reference>
<dbReference type="EMBL" id="LAZP02000453">
    <property type="protein sequence ID" value="PFH57123.1"/>
    <property type="molecule type" value="Genomic_DNA"/>
</dbReference>
<sequence>MPSSTKQTGIVQSSEAASNGLLPLAVSQSLPIPELPSAAHVLVRVLAVALNPTDHKMVANFPIPDNMVGCDFCGVVERCHDSLESAPAHPPGTRVCGAVFPYSYNPDAPRSGAFAQWVVADSRLLLRVPRDWSHLEGAAMGGIGWGTLSLAFYAPDALALQGRPSAPIEAAEPVLVYGAATATGTMACQLLKLSGYSPVAVASTKSAPLAVEYGAIGCAAYTSPTCVDEIRSLAEGKPIRRALDCITSAESAAICFAAIARTGGRYACLEGLSDSWRTRQAVRTKEVMGYESLGIRIDVGSTPYSREASQEALATCAAWAREMQSLLDAATVKPHPTREVPRQWQGIIQGLTTLQKGAVRGEKLVVQIGEM</sequence>
<reference evidence="6 7" key="2">
    <citation type="journal article" date="2017" name="Sci. Rep.">
        <title>Ant-infecting Ophiocordyceps genomes reveal a high diversity of potential behavioral manipulation genes and a possible major role for enterotoxins.</title>
        <authorList>
            <person name="de Bekker C."/>
            <person name="Ohm R.A."/>
            <person name="Evans H.C."/>
            <person name="Brachmann A."/>
            <person name="Hughes D.P."/>
        </authorList>
    </citation>
    <scope>NUCLEOTIDE SEQUENCE [LARGE SCALE GENOMIC DNA]</scope>
    <source>
        <strain evidence="6 7">SC16a</strain>
    </source>
</reference>
<dbReference type="GO" id="GO:0000166">
    <property type="term" value="F:nucleotide binding"/>
    <property type="evidence" value="ECO:0007669"/>
    <property type="project" value="UniProtKB-KW"/>
</dbReference>
<dbReference type="STRING" id="268505.A0A2A9P898"/>
<dbReference type="SUPFAM" id="SSF50129">
    <property type="entry name" value="GroES-like"/>
    <property type="match status" value="1"/>
</dbReference>
<gene>
    <name evidence="6" type="ORF">XA68_15484</name>
</gene>
<keyword evidence="4" id="KW-0560">Oxidoreductase</keyword>
<dbReference type="AlphaFoldDB" id="A0A2A9P898"/>
<feature type="domain" description="Enoyl reductase (ER)" evidence="5">
    <location>
        <begin position="20"/>
        <end position="366"/>
    </location>
</feature>
<dbReference type="PANTHER" id="PTHR45348:SF1">
    <property type="entry name" value="TRANS-ENOYL REDUCTASE STHE"/>
    <property type="match status" value="1"/>
</dbReference>
<dbReference type="InterPro" id="IPR047122">
    <property type="entry name" value="Trans-enoyl_RdTase-like"/>
</dbReference>
<dbReference type="InterPro" id="IPR011032">
    <property type="entry name" value="GroES-like_sf"/>
</dbReference>
<evidence type="ECO:0000256" key="3">
    <source>
        <dbReference type="ARBA" id="ARBA00022857"/>
    </source>
</evidence>
<dbReference type="Proteomes" id="UP000037136">
    <property type="component" value="Unassembled WGS sequence"/>
</dbReference>
<evidence type="ECO:0000259" key="5">
    <source>
        <dbReference type="SMART" id="SM00829"/>
    </source>
</evidence>
<evidence type="ECO:0000256" key="2">
    <source>
        <dbReference type="ARBA" id="ARBA00022741"/>
    </source>
</evidence>
<name>A0A2A9P898_OPHUN</name>
<dbReference type="InterPro" id="IPR020843">
    <property type="entry name" value="ER"/>
</dbReference>
<dbReference type="SMART" id="SM00829">
    <property type="entry name" value="PKS_ER"/>
    <property type="match status" value="1"/>
</dbReference>
<dbReference type="InterPro" id="IPR036291">
    <property type="entry name" value="NAD(P)-bd_dom_sf"/>
</dbReference>
<comment type="similarity">
    <text evidence="1">Belongs to the zinc-containing alcohol dehydrogenase family.</text>
</comment>
<dbReference type="InterPro" id="IPR013154">
    <property type="entry name" value="ADH-like_N"/>
</dbReference>
<evidence type="ECO:0000313" key="6">
    <source>
        <dbReference type="EMBL" id="PFH57123.1"/>
    </source>
</evidence>
<organism evidence="6 7">
    <name type="scientific">Ophiocordyceps unilateralis</name>
    <name type="common">Zombie-ant fungus</name>
    <name type="synonym">Torrubia unilateralis</name>
    <dbReference type="NCBI Taxonomy" id="268505"/>
    <lineage>
        <taxon>Eukaryota</taxon>
        <taxon>Fungi</taxon>
        <taxon>Dikarya</taxon>
        <taxon>Ascomycota</taxon>
        <taxon>Pezizomycotina</taxon>
        <taxon>Sordariomycetes</taxon>
        <taxon>Hypocreomycetidae</taxon>
        <taxon>Hypocreales</taxon>
        <taxon>Ophiocordycipitaceae</taxon>
        <taxon>Ophiocordyceps</taxon>
    </lineage>
</organism>
<dbReference type="GO" id="GO:0016651">
    <property type="term" value="F:oxidoreductase activity, acting on NAD(P)H"/>
    <property type="evidence" value="ECO:0007669"/>
    <property type="project" value="InterPro"/>
</dbReference>
<accession>A0A2A9P898</accession>
<keyword evidence="3" id="KW-0521">NADP</keyword>
<proteinExistence type="inferred from homology"/>
<dbReference type="Gene3D" id="3.40.50.720">
    <property type="entry name" value="NAD(P)-binding Rossmann-like Domain"/>
    <property type="match status" value="1"/>
</dbReference>
<comment type="caution">
    <text evidence="6">The sequence shown here is derived from an EMBL/GenBank/DDBJ whole genome shotgun (WGS) entry which is preliminary data.</text>
</comment>
<keyword evidence="2" id="KW-0547">Nucleotide-binding</keyword>
<dbReference type="CDD" id="cd08249">
    <property type="entry name" value="enoyl_reductase_like"/>
    <property type="match status" value="1"/>
</dbReference>
<evidence type="ECO:0000313" key="7">
    <source>
        <dbReference type="Proteomes" id="UP000037136"/>
    </source>
</evidence>